<dbReference type="Gene3D" id="3.40.50.300">
    <property type="entry name" value="P-loop containing nucleotide triphosphate hydrolases"/>
    <property type="match status" value="1"/>
</dbReference>
<accession>A0AB74TMR2</accession>
<dbReference type="GO" id="GO:0005524">
    <property type="term" value="F:ATP binding"/>
    <property type="evidence" value="ECO:0007669"/>
    <property type="project" value="UniProtKB-KW"/>
</dbReference>
<gene>
    <name evidence="7" type="ORF">VUQ08_05685</name>
</gene>
<dbReference type="InterPro" id="IPR050153">
    <property type="entry name" value="Metal_Ion_Import_ABC"/>
</dbReference>
<reference evidence="7" key="1">
    <citation type="submission" date="2023-12" db="EMBL/GenBank/DDBJ databases">
        <title>Dolosigranulum savutii sp. nov. isolated from human upper respiratory samples collected in Botswana.</title>
        <authorList>
            <person name="Kelly M.S."/>
        </authorList>
    </citation>
    <scope>NUCLEOTIDE SEQUENCE</scope>
    <source>
        <strain evidence="7">MSK433</strain>
    </source>
</reference>
<feature type="compositionally biased region" description="Basic and acidic residues" evidence="5">
    <location>
        <begin position="253"/>
        <end position="269"/>
    </location>
</feature>
<comment type="similarity">
    <text evidence="1">Belongs to the ABC transporter superfamily.</text>
</comment>
<dbReference type="RefSeq" id="WP_111951855.1">
    <property type="nucleotide sequence ID" value="NZ_CP142433.1"/>
</dbReference>
<dbReference type="GO" id="GO:0016887">
    <property type="term" value="F:ATP hydrolysis activity"/>
    <property type="evidence" value="ECO:0007669"/>
    <property type="project" value="InterPro"/>
</dbReference>
<organism evidence="7">
    <name type="scientific">Dolosigranulum savutiense</name>
    <dbReference type="NCBI Taxonomy" id="3110288"/>
    <lineage>
        <taxon>Bacteria</taxon>
        <taxon>Bacillati</taxon>
        <taxon>Bacillota</taxon>
        <taxon>Bacilli</taxon>
        <taxon>Lactobacillales</taxon>
        <taxon>Carnobacteriaceae</taxon>
        <taxon>Dolosigranulum</taxon>
    </lineage>
</organism>
<name>A0AB74TMR2_9LACT</name>
<evidence type="ECO:0000256" key="5">
    <source>
        <dbReference type="SAM" id="MobiDB-lite"/>
    </source>
</evidence>
<proteinExistence type="inferred from homology"/>
<evidence type="ECO:0000256" key="3">
    <source>
        <dbReference type="ARBA" id="ARBA00022741"/>
    </source>
</evidence>
<dbReference type="InterPro" id="IPR003593">
    <property type="entry name" value="AAA+_ATPase"/>
</dbReference>
<dbReference type="Pfam" id="PF00005">
    <property type="entry name" value="ABC_tran"/>
    <property type="match status" value="1"/>
</dbReference>
<feature type="domain" description="ABC transporter" evidence="6">
    <location>
        <begin position="8"/>
        <end position="245"/>
    </location>
</feature>
<keyword evidence="4 7" id="KW-0067">ATP-binding</keyword>
<evidence type="ECO:0000259" key="6">
    <source>
        <dbReference type="PROSITE" id="PS50893"/>
    </source>
</evidence>
<dbReference type="PROSITE" id="PS00211">
    <property type="entry name" value="ABC_TRANSPORTER_1"/>
    <property type="match status" value="1"/>
</dbReference>
<keyword evidence="2" id="KW-0813">Transport</keyword>
<dbReference type="PANTHER" id="PTHR42734:SF5">
    <property type="entry name" value="IRON TRANSPORT SYSTEM ATP-BINDING PROTEIN HI_0361-RELATED"/>
    <property type="match status" value="1"/>
</dbReference>
<dbReference type="PANTHER" id="PTHR42734">
    <property type="entry name" value="METAL TRANSPORT SYSTEM ATP-BINDING PROTEIN TM_0124-RELATED"/>
    <property type="match status" value="1"/>
</dbReference>
<dbReference type="InterPro" id="IPR003439">
    <property type="entry name" value="ABC_transporter-like_ATP-bd"/>
</dbReference>
<evidence type="ECO:0000256" key="1">
    <source>
        <dbReference type="ARBA" id="ARBA00005417"/>
    </source>
</evidence>
<sequence length="269" mass="30066">MNQSKVAIDVTDLTVAYGAEPVLWNVNVQFERGKVTSIIGPNGAGKSTLLKSMLNFLEPLSGTVTFHVNSPNKNSYKHIKKQIAYVPQNRTVDWDFPATVFDIVMMGRYGKAGLLHRTTKKDRQIAQTMLEKVGMTDFSDRQISELSGGQKQRVFLARALAEEPEIYILDEPLAGVDVTTEKIIMKILKELAAQNKTLLVVHHDLQTVAEYFDHVVFLNKEVIAYGPVATTFTDENIANTYQKLPDLPNQGTSRKEVSSNDRKHPSFTG</sequence>
<dbReference type="SUPFAM" id="SSF52540">
    <property type="entry name" value="P-loop containing nucleoside triphosphate hydrolases"/>
    <property type="match status" value="1"/>
</dbReference>
<keyword evidence="3" id="KW-0547">Nucleotide-binding</keyword>
<evidence type="ECO:0000256" key="4">
    <source>
        <dbReference type="ARBA" id="ARBA00022840"/>
    </source>
</evidence>
<dbReference type="SMART" id="SM00382">
    <property type="entry name" value="AAA"/>
    <property type="match status" value="1"/>
</dbReference>
<evidence type="ECO:0000313" key="7">
    <source>
        <dbReference type="EMBL" id="XBC45380.1"/>
    </source>
</evidence>
<dbReference type="EMBL" id="CP142433">
    <property type="protein sequence ID" value="XBC45380.1"/>
    <property type="molecule type" value="Genomic_DNA"/>
</dbReference>
<feature type="region of interest" description="Disordered" evidence="5">
    <location>
        <begin position="243"/>
        <end position="269"/>
    </location>
</feature>
<dbReference type="AlphaFoldDB" id="A0AB74TMR2"/>
<dbReference type="FunFam" id="3.40.50.300:FF:000134">
    <property type="entry name" value="Iron-enterobactin ABC transporter ATP-binding protein"/>
    <property type="match status" value="1"/>
</dbReference>
<dbReference type="CDD" id="cd03235">
    <property type="entry name" value="ABC_Metallic_Cations"/>
    <property type="match status" value="1"/>
</dbReference>
<dbReference type="InterPro" id="IPR027417">
    <property type="entry name" value="P-loop_NTPase"/>
</dbReference>
<dbReference type="InterPro" id="IPR017871">
    <property type="entry name" value="ABC_transporter-like_CS"/>
</dbReference>
<dbReference type="PROSITE" id="PS50893">
    <property type="entry name" value="ABC_TRANSPORTER_2"/>
    <property type="match status" value="1"/>
</dbReference>
<evidence type="ECO:0000256" key="2">
    <source>
        <dbReference type="ARBA" id="ARBA00022448"/>
    </source>
</evidence>
<protein>
    <submittedName>
        <fullName evidence="7">Metal ABC transporter ATP-binding protein</fullName>
    </submittedName>
</protein>